<gene>
    <name evidence="1" type="ORF">DET59_10183</name>
</gene>
<dbReference type="EMBL" id="QNRJ01000001">
    <property type="protein sequence ID" value="RBP07718.1"/>
    <property type="molecule type" value="Genomic_DNA"/>
</dbReference>
<organism evidence="1 2">
    <name type="scientific">Rossellomorea aquimaris</name>
    <dbReference type="NCBI Taxonomy" id="189382"/>
    <lineage>
        <taxon>Bacteria</taxon>
        <taxon>Bacillati</taxon>
        <taxon>Bacillota</taxon>
        <taxon>Bacilli</taxon>
        <taxon>Bacillales</taxon>
        <taxon>Bacillaceae</taxon>
        <taxon>Rossellomorea</taxon>
    </lineage>
</organism>
<dbReference type="Proteomes" id="UP000252118">
    <property type="component" value="Unassembled WGS sequence"/>
</dbReference>
<proteinExistence type="predicted"/>
<dbReference type="AlphaFoldDB" id="A0A366EZ74"/>
<sequence>MIKYIEFQNRKNNNIIFLILLFPNPAGETPGSQLKRLSAAPRTPGAEIIYYFHL</sequence>
<reference evidence="1 2" key="1">
    <citation type="submission" date="2018-06" db="EMBL/GenBank/DDBJ databases">
        <title>Freshwater and sediment microbial communities from various areas in North America, analyzing microbe dynamics in response to fracking.</title>
        <authorList>
            <person name="Lamendella R."/>
        </authorList>
    </citation>
    <scope>NUCLEOTIDE SEQUENCE [LARGE SCALE GENOMIC DNA]</scope>
    <source>
        <strain evidence="1 2">97B</strain>
    </source>
</reference>
<comment type="caution">
    <text evidence="1">The sequence shown here is derived from an EMBL/GenBank/DDBJ whole genome shotgun (WGS) entry which is preliminary data.</text>
</comment>
<evidence type="ECO:0000313" key="2">
    <source>
        <dbReference type="Proteomes" id="UP000252118"/>
    </source>
</evidence>
<protein>
    <submittedName>
        <fullName evidence="1">Uncharacterized protein</fullName>
    </submittedName>
</protein>
<name>A0A366EZ74_9BACI</name>
<accession>A0A366EZ74</accession>
<evidence type="ECO:0000313" key="1">
    <source>
        <dbReference type="EMBL" id="RBP07718.1"/>
    </source>
</evidence>